<proteinExistence type="predicted"/>
<comment type="caution">
    <text evidence="1">The sequence shown here is derived from an EMBL/GenBank/DDBJ whole genome shotgun (WGS) entry which is preliminary data.</text>
</comment>
<evidence type="ECO:0000313" key="2">
    <source>
        <dbReference type="Proteomes" id="UP000005713"/>
    </source>
</evidence>
<evidence type="ECO:0000313" key="1">
    <source>
        <dbReference type="EMBL" id="EBA06944.1"/>
    </source>
</evidence>
<keyword evidence="2" id="KW-1185">Reference proteome</keyword>
<accession>A3K7I5</accession>
<dbReference type="EMBL" id="AAYA01000012">
    <property type="protein sequence ID" value="EBA06944.1"/>
    <property type="molecule type" value="Genomic_DNA"/>
</dbReference>
<gene>
    <name evidence="1" type="ORF">SSE37_00695</name>
</gene>
<reference evidence="1 2" key="1">
    <citation type="submission" date="2006-06" db="EMBL/GenBank/DDBJ databases">
        <authorList>
            <person name="Moran M.A."/>
            <person name="Ferriera S."/>
            <person name="Johnson J."/>
            <person name="Kravitz S."/>
            <person name="Beeson K."/>
            <person name="Sutton G."/>
            <person name="Rogers Y.-H."/>
            <person name="Friedman R."/>
            <person name="Frazier M."/>
            <person name="Venter J.C."/>
        </authorList>
    </citation>
    <scope>NUCLEOTIDE SEQUENCE [LARGE SCALE GENOMIC DNA]</scope>
    <source>
        <strain evidence="1 2">E-37</strain>
    </source>
</reference>
<organism evidence="1 2">
    <name type="scientific">Sagittula stellata (strain ATCC 700073 / DSM 11524 / E-37)</name>
    <dbReference type="NCBI Taxonomy" id="388399"/>
    <lineage>
        <taxon>Bacteria</taxon>
        <taxon>Pseudomonadati</taxon>
        <taxon>Pseudomonadota</taxon>
        <taxon>Alphaproteobacteria</taxon>
        <taxon>Rhodobacterales</taxon>
        <taxon>Roseobacteraceae</taxon>
        <taxon>Sagittula</taxon>
    </lineage>
</organism>
<sequence>MSALNAEAILAFWEELSPGAFDDLDDAG</sequence>
<name>A3K7I5_SAGS3</name>
<dbReference type="Proteomes" id="UP000005713">
    <property type="component" value="Unassembled WGS sequence"/>
</dbReference>
<protein>
    <submittedName>
        <fullName evidence="1">Uncharacterized protein</fullName>
    </submittedName>
</protein>
<dbReference type="AlphaFoldDB" id="A3K7I5"/>